<dbReference type="PANTHER" id="PTHR10796:SF105">
    <property type="entry name" value="SSD DOMAIN-CONTAINING PROTEIN"/>
    <property type="match status" value="1"/>
</dbReference>
<feature type="compositionally biased region" description="Low complexity" evidence="7">
    <location>
        <begin position="988"/>
        <end position="1007"/>
    </location>
</feature>
<dbReference type="GO" id="GO:0016020">
    <property type="term" value="C:membrane"/>
    <property type="evidence" value="ECO:0007669"/>
    <property type="project" value="UniProtKB-SubCell"/>
</dbReference>
<dbReference type="AlphaFoldDB" id="A0ABD2K2T1"/>
<evidence type="ECO:0000256" key="6">
    <source>
        <dbReference type="ARBA" id="ARBA00023180"/>
    </source>
</evidence>
<keyword evidence="4 8" id="KW-1133">Transmembrane helix</keyword>
<comment type="subcellular location">
    <subcellularLocation>
        <location evidence="1">Membrane</location>
        <topology evidence="1">Multi-pass membrane protein</topology>
    </subcellularLocation>
</comment>
<dbReference type="EMBL" id="JBICBT010000846">
    <property type="protein sequence ID" value="KAL3097205.1"/>
    <property type="molecule type" value="Genomic_DNA"/>
</dbReference>
<keyword evidence="11" id="KW-1185">Reference proteome</keyword>
<comment type="caution">
    <text evidence="10">The sequence shown here is derived from an EMBL/GenBank/DDBJ whole genome shotgun (WGS) entry which is preliminary data.</text>
</comment>
<comment type="similarity">
    <text evidence="2">Belongs to the patched family.</text>
</comment>
<feature type="compositionally biased region" description="Basic and acidic residues" evidence="7">
    <location>
        <begin position="930"/>
        <end position="954"/>
    </location>
</feature>
<dbReference type="InterPro" id="IPR000731">
    <property type="entry name" value="SSD"/>
</dbReference>
<proteinExistence type="inferred from homology"/>
<feature type="transmembrane region" description="Helical" evidence="8">
    <location>
        <begin position="436"/>
        <end position="458"/>
    </location>
</feature>
<feature type="domain" description="SSD" evidence="9">
    <location>
        <begin position="301"/>
        <end position="458"/>
    </location>
</feature>
<feature type="transmembrane region" description="Helical" evidence="8">
    <location>
        <begin position="743"/>
        <end position="764"/>
    </location>
</feature>
<keyword evidence="5 8" id="KW-0472">Membrane</keyword>
<feature type="transmembrane region" description="Helical" evidence="8">
    <location>
        <begin position="300"/>
        <end position="321"/>
    </location>
</feature>
<feature type="transmembrane region" description="Helical" evidence="8">
    <location>
        <begin position="845"/>
        <end position="864"/>
    </location>
</feature>
<reference evidence="10 11" key="1">
    <citation type="submission" date="2024-10" db="EMBL/GenBank/DDBJ databases">
        <authorList>
            <person name="Kim D."/>
        </authorList>
    </citation>
    <scope>NUCLEOTIDE SEQUENCE [LARGE SCALE GENOMIC DNA]</scope>
    <source>
        <strain evidence="10">BH-2024</strain>
    </source>
</reference>
<accession>A0ABD2K2T1</accession>
<gene>
    <name evidence="10" type="ORF">niasHT_030200</name>
</gene>
<name>A0ABD2K2T1_9BILA</name>
<feature type="transmembrane region" description="Helical" evidence="8">
    <location>
        <begin position="404"/>
        <end position="424"/>
    </location>
</feature>
<dbReference type="InterPro" id="IPR003392">
    <property type="entry name" value="PTHD_SSD"/>
</dbReference>
<feature type="region of interest" description="Disordered" evidence="7">
    <location>
        <begin position="928"/>
        <end position="1080"/>
    </location>
</feature>
<feature type="transmembrane region" description="Helical" evidence="8">
    <location>
        <begin position="333"/>
        <end position="352"/>
    </location>
</feature>
<feature type="compositionally biased region" description="Polar residues" evidence="7">
    <location>
        <begin position="972"/>
        <end position="983"/>
    </location>
</feature>
<evidence type="ECO:0000256" key="7">
    <source>
        <dbReference type="SAM" id="MobiDB-lite"/>
    </source>
</evidence>
<keyword evidence="3 8" id="KW-0812">Transmembrane</keyword>
<dbReference type="PANTHER" id="PTHR10796">
    <property type="entry name" value="PATCHED-RELATED"/>
    <property type="match status" value="1"/>
</dbReference>
<feature type="transmembrane region" description="Helical" evidence="8">
    <location>
        <begin position="771"/>
        <end position="791"/>
    </location>
</feature>
<dbReference type="SUPFAM" id="SSF82866">
    <property type="entry name" value="Multidrug efflux transporter AcrB transmembrane domain"/>
    <property type="match status" value="2"/>
</dbReference>
<protein>
    <recommendedName>
        <fullName evidence="9">SSD domain-containing protein</fullName>
    </recommendedName>
</protein>
<evidence type="ECO:0000256" key="8">
    <source>
        <dbReference type="SAM" id="Phobius"/>
    </source>
</evidence>
<feature type="compositionally biased region" description="Low complexity" evidence="7">
    <location>
        <begin position="1048"/>
        <end position="1067"/>
    </location>
</feature>
<feature type="transmembrane region" description="Helical" evidence="8">
    <location>
        <begin position="718"/>
        <end position="737"/>
    </location>
</feature>
<feature type="transmembrane region" description="Helical" evidence="8">
    <location>
        <begin position="40"/>
        <end position="60"/>
    </location>
</feature>
<evidence type="ECO:0000313" key="10">
    <source>
        <dbReference type="EMBL" id="KAL3097205.1"/>
    </source>
</evidence>
<evidence type="ECO:0000313" key="11">
    <source>
        <dbReference type="Proteomes" id="UP001620626"/>
    </source>
</evidence>
<dbReference type="InterPro" id="IPR051697">
    <property type="entry name" value="Patched_domain-protein"/>
</dbReference>
<dbReference type="Pfam" id="PF02460">
    <property type="entry name" value="Patched"/>
    <property type="match status" value="1"/>
</dbReference>
<evidence type="ECO:0000256" key="1">
    <source>
        <dbReference type="ARBA" id="ARBA00004141"/>
    </source>
</evidence>
<evidence type="ECO:0000256" key="5">
    <source>
        <dbReference type="ARBA" id="ARBA00023136"/>
    </source>
</evidence>
<evidence type="ECO:0000256" key="3">
    <source>
        <dbReference type="ARBA" id="ARBA00022692"/>
    </source>
</evidence>
<evidence type="ECO:0000256" key="4">
    <source>
        <dbReference type="ARBA" id="ARBA00022989"/>
    </source>
</evidence>
<keyword evidence="6" id="KW-0325">Glycoprotein</keyword>
<feature type="transmembrane region" description="Helical" evidence="8">
    <location>
        <begin position="512"/>
        <end position="532"/>
    </location>
</feature>
<dbReference type="Proteomes" id="UP001620626">
    <property type="component" value="Unassembled WGS sequence"/>
</dbReference>
<feature type="transmembrane region" description="Helical" evidence="8">
    <location>
        <begin position="811"/>
        <end position="833"/>
    </location>
</feature>
<evidence type="ECO:0000259" key="9">
    <source>
        <dbReference type="PROSITE" id="PS50156"/>
    </source>
</evidence>
<feature type="transmembrane region" description="Helical" evidence="8">
    <location>
        <begin position="364"/>
        <end position="384"/>
    </location>
</feature>
<evidence type="ECO:0000256" key="2">
    <source>
        <dbReference type="ARBA" id="ARBA00005585"/>
    </source>
</evidence>
<dbReference type="Gene3D" id="1.20.1640.10">
    <property type="entry name" value="Multidrug efflux transporter AcrB transmembrane domain"/>
    <property type="match status" value="2"/>
</dbReference>
<dbReference type="PROSITE" id="PS50156">
    <property type="entry name" value="SSD"/>
    <property type="match status" value="1"/>
</dbReference>
<sequence>MAKDLFVNRQLINPFGALQDLLARWFFRYGFFIAKHPHPFVVLPVLVTLLLMLGIINLHVEDDLRFLYSPEHSLSRFEYQIHKEFSGDSVNSSYIAIALEAAPPLAGVDDSSVEDAANLQNVAANGAASSPWWKNMLRREVANAIQGTMNAILHNMTVELPDGSYHFGNDICARMALCPISNSPVQLFYDAFFSEKLRKDTRIALNWPILKFFENKFFLPTNFYGVQLNDSAEGFDSIKSIQVVHLIYYVAGTEKYTADEVGVAVEKALRLALAERAHVLRSSLFSLSILKSEMQKNTTYTLPFISLTILLLMAFTVGSCMTGDWITSKPLEALLGLFSSSLAIGSAAGLLLMLGVPFISQVTVVPFLAFAIGVDDTYVMLGAWHDTKRNQCPERRMALSLEEAGSAITVTSLTSFMSFGIGSFSSTPAISIFCKFIATAILFDYIYQVTFFAAVMALGGRREAAGHHSLFVWRRMSKEDICKAKSTNFVSPTYHIFANILAPFLCHRLTRLGFIVLYALYMFGAFYGCSLLRPNLTPSRLLVDDSPLTHYLQLAESRIWSEGVIGRVYVNRAPDFVAHPEQLERLLRMVEELESTPFSMGPNSSQLWLREFNNYRQYFATDDAQNFYDTLKAFLKISFNKQWASFLHWAPHPTKEGKELVDKFYFTTAFKIPDWNVRTSLLLIWRNITARYSDFQALVFDENNFFSDQMLELKNTTLSSLGTAILAMIFICVLFIADSSIVFWVSFMLVSMDIGVCGYLSLWGSDLDPTTVVNILMSIGLCIDFATHVGYRTYRSKCRDPDQRISDSLGAIGWPVVQAGVSTFLGIIVMLLVPSHVVRMFARTMVLVVATGLFHGLFLLPIIIRSFAYGVGDPVHQCDSDDAEEENAENEHRLRRHTLGDFAQNNVLLDVNKSSNKVGPMVDMEMVGTAREKPKEQRKEQQRAQRHNEKEHGAVPETLAAQQNEQRRWASDGSNSGSEQSTRLCLENTSSSSSSSSSTSVASVNQSADEHTVDSNRAGGTVHTGGYGSAEKPRKRSRVREANSAERQQQQQQQQQQQTTDASAATGAGEGGERSKSLLLISVCRSPRVCPEG</sequence>
<organism evidence="10 11">
    <name type="scientific">Heterodera trifolii</name>
    <dbReference type="NCBI Taxonomy" id="157864"/>
    <lineage>
        <taxon>Eukaryota</taxon>
        <taxon>Metazoa</taxon>
        <taxon>Ecdysozoa</taxon>
        <taxon>Nematoda</taxon>
        <taxon>Chromadorea</taxon>
        <taxon>Rhabditida</taxon>
        <taxon>Tylenchina</taxon>
        <taxon>Tylenchomorpha</taxon>
        <taxon>Tylenchoidea</taxon>
        <taxon>Heteroderidae</taxon>
        <taxon>Heteroderinae</taxon>
        <taxon>Heterodera</taxon>
    </lineage>
</organism>
<feature type="region of interest" description="Disordered" evidence="7">
    <location>
        <begin position="878"/>
        <end position="897"/>
    </location>
</feature>